<organism evidence="2 3">
    <name type="scientific">Devosia albogilva</name>
    <dbReference type="NCBI Taxonomy" id="429726"/>
    <lineage>
        <taxon>Bacteria</taxon>
        <taxon>Pseudomonadati</taxon>
        <taxon>Pseudomonadota</taxon>
        <taxon>Alphaproteobacteria</taxon>
        <taxon>Hyphomicrobiales</taxon>
        <taxon>Devosiaceae</taxon>
        <taxon>Devosia</taxon>
    </lineage>
</organism>
<reference evidence="3" key="1">
    <citation type="journal article" date="2019" name="Int. J. Syst. Evol. Microbiol.">
        <title>The Global Catalogue of Microorganisms (GCM) 10K type strain sequencing project: providing services to taxonomists for standard genome sequencing and annotation.</title>
        <authorList>
            <consortium name="The Broad Institute Genomics Platform"/>
            <consortium name="The Broad Institute Genome Sequencing Center for Infectious Disease"/>
            <person name="Wu L."/>
            <person name="Ma J."/>
        </authorList>
    </citation>
    <scope>NUCLEOTIDE SEQUENCE [LARGE SCALE GENOMIC DNA]</scope>
    <source>
        <strain evidence="3">CCM 7427</strain>
    </source>
</reference>
<protein>
    <submittedName>
        <fullName evidence="2">HNH endonuclease</fullName>
    </submittedName>
</protein>
<dbReference type="RefSeq" id="WP_386834818.1">
    <property type="nucleotide sequence ID" value="NZ_JBHUNP010000001.1"/>
</dbReference>
<evidence type="ECO:0000313" key="3">
    <source>
        <dbReference type="Proteomes" id="UP001597521"/>
    </source>
</evidence>
<dbReference type="PANTHER" id="PTHR33877">
    <property type="entry name" value="SLL1193 PROTEIN"/>
    <property type="match status" value="1"/>
</dbReference>
<dbReference type="SMART" id="SM00507">
    <property type="entry name" value="HNHc"/>
    <property type="match status" value="1"/>
</dbReference>
<dbReference type="Pfam" id="PF01844">
    <property type="entry name" value="HNH"/>
    <property type="match status" value="1"/>
</dbReference>
<comment type="caution">
    <text evidence="2">The sequence shown here is derived from an EMBL/GenBank/DDBJ whole genome shotgun (WGS) entry which is preliminary data.</text>
</comment>
<name>A0ABW5QPE3_9HYPH</name>
<feature type="domain" description="HNH nuclease" evidence="1">
    <location>
        <begin position="49"/>
        <end position="102"/>
    </location>
</feature>
<dbReference type="Gene3D" id="1.10.30.50">
    <property type="match status" value="1"/>
</dbReference>
<dbReference type="GO" id="GO:0004519">
    <property type="term" value="F:endonuclease activity"/>
    <property type="evidence" value="ECO:0007669"/>
    <property type="project" value="UniProtKB-KW"/>
</dbReference>
<sequence length="166" mass="17593">MSHSPALLAAIGKLPDGHSPLAAYKLLRKHKLPLDQPPPLFPYLSQAANQRLALGHKSGWICSICGKVCSPATGTIDHHIPRSKGGSNAAGNLRWAHKSCNQKKADSLPEEVQLDLALTRAALTQTYHRQAPARPQVITLEIKLQITVTADGAVSIAPPAAGIVAT</sequence>
<dbReference type="InterPro" id="IPR002711">
    <property type="entry name" value="HNH"/>
</dbReference>
<dbReference type="PANTHER" id="PTHR33877:SF2">
    <property type="entry name" value="OS07G0170200 PROTEIN"/>
    <property type="match status" value="1"/>
</dbReference>
<keyword evidence="2" id="KW-0255">Endonuclease</keyword>
<dbReference type="EMBL" id="JBHUNP010000001">
    <property type="protein sequence ID" value="MFD2649309.1"/>
    <property type="molecule type" value="Genomic_DNA"/>
</dbReference>
<evidence type="ECO:0000259" key="1">
    <source>
        <dbReference type="SMART" id="SM00507"/>
    </source>
</evidence>
<proteinExistence type="predicted"/>
<keyword evidence="3" id="KW-1185">Reference proteome</keyword>
<keyword evidence="2" id="KW-0378">Hydrolase</keyword>
<evidence type="ECO:0000313" key="2">
    <source>
        <dbReference type="EMBL" id="MFD2649309.1"/>
    </source>
</evidence>
<keyword evidence="2" id="KW-0540">Nuclease</keyword>
<accession>A0ABW5QPE3</accession>
<dbReference type="InterPro" id="IPR052892">
    <property type="entry name" value="NA-targeting_endonuclease"/>
</dbReference>
<gene>
    <name evidence="2" type="ORF">ACFSX5_16095</name>
</gene>
<dbReference type="InterPro" id="IPR003615">
    <property type="entry name" value="HNH_nuc"/>
</dbReference>
<dbReference type="CDD" id="cd00085">
    <property type="entry name" value="HNHc"/>
    <property type="match status" value="1"/>
</dbReference>
<dbReference type="Proteomes" id="UP001597521">
    <property type="component" value="Unassembled WGS sequence"/>
</dbReference>